<dbReference type="EMBL" id="LSDA01000010">
    <property type="protein sequence ID" value="KXB60828.1"/>
    <property type="molecule type" value="Genomic_DNA"/>
</dbReference>
<gene>
    <name evidence="2" type="ORF">HMPREF1866_00278</name>
</gene>
<dbReference type="PATRIC" id="fig|467210.3.peg.274"/>
<dbReference type="RefSeq" id="WP_167345163.1">
    <property type="nucleotide sequence ID" value="NZ_KQ959775.1"/>
</dbReference>
<name>A0A133ZZF4_9FIRM</name>
<keyword evidence="1" id="KW-0472">Membrane</keyword>
<protein>
    <submittedName>
        <fullName evidence="2">Uncharacterized protein</fullName>
    </submittedName>
</protein>
<keyword evidence="1" id="KW-1133">Transmembrane helix</keyword>
<evidence type="ECO:0000313" key="2">
    <source>
        <dbReference type="EMBL" id="KXB60828.1"/>
    </source>
</evidence>
<dbReference type="AlphaFoldDB" id="A0A133ZZF4"/>
<keyword evidence="3" id="KW-1185">Reference proteome</keyword>
<comment type="caution">
    <text evidence="2">The sequence shown here is derived from an EMBL/GenBank/DDBJ whole genome shotgun (WGS) entry which is preliminary data.</text>
</comment>
<organism evidence="2 3">
    <name type="scientific">Lachnoanaerobaculum saburreum</name>
    <dbReference type="NCBI Taxonomy" id="467210"/>
    <lineage>
        <taxon>Bacteria</taxon>
        <taxon>Bacillati</taxon>
        <taxon>Bacillota</taxon>
        <taxon>Clostridia</taxon>
        <taxon>Lachnospirales</taxon>
        <taxon>Lachnospiraceae</taxon>
        <taxon>Lachnoanaerobaculum</taxon>
    </lineage>
</organism>
<sequence>MLSLNSQLIAISVTVSFVVAAVVYDVSVEKCIFEGTDKGLRIKTGRGKRYKTI</sequence>
<feature type="transmembrane region" description="Helical" evidence="1">
    <location>
        <begin position="6"/>
        <end position="24"/>
    </location>
</feature>
<accession>A0A133ZZF4</accession>
<evidence type="ECO:0000313" key="3">
    <source>
        <dbReference type="Proteomes" id="UP000070394"/>
    </source>
</evidence>
<proteinExistence type="predicted"/>
<dbReference type="STRING" id="467210.HMPREF1866_00278"/>
<dbReference type="Proteomes" id="UP000070394">
    <property type="component" value="Unassembled WGS sequence"/>
</dbReference>
<keyword evidence="1" id="KW-0812">Transmembrane</keyword>
<reference evidence="3" key="1">
    <citation type="submission" date="2016-01" db="EMBL/GenBank/DDBJ databases">
        <authorList>
            <person name="Mitreva M."/>
            <person name="Pepin K.H."/>
            <person name="Mihindukulasuriya K.A."/>
            <person name="Fulton R."/>
            <person name="Fronick C."/>
            <person name="O'Laughlin M."/>
            <person name="Miner T."/>
            <person name="Herter B."/>
            <person name="Rosa B.A."/>
            <person name="Cordes M."/>
            <person name="Tomlinson C."/>
            <person name="Wollam A."/>
            <person name="Palsikar V.B."/>
            <person name="Mardis E.R."/>
            <person name="Wilson R.K."/>
        </authorList>
    </citation>
    <scope>NUCLEOTIDE SEQUENCE [LARGE SCALE GENOMIC DNA]</scope>
    <source>
        <strain evidence="3">DNF00896</strain>
    </source>
</reference>
<evidence type="ECO:0000256" key="1">
    <source>
        <dbReference type="SAM" id="Phobius"/>
    </source>
</evidence>